<dbReference type="InterPro" id="IPR013154">
    <property type="entry name" value="ADH-like_N"/>
</dbReference>
<dbReference type="SMART" id="SM00829">
    <property type="entry name" value="PKS_ER"/>
    <property type="match status" value="1"/>
</dbReference>
<dbReference type="InterPro" id="IPR018201">
    <property type="entry name" value="Ketoacyl_synth_AS"/>
</dbReference>
<dbReference type="Gene3D" id="3.40.47.10">
    <property type="match status" value="1"/>
</dbReference>
<dbReference type="PANTHER" id="PTHR43775:SF37">
    <property type="entry name" value="SI:DKEY-61P9.11"/>
    <property type="match status" value="1"/>
</dbReference>
<dbReference type="InterPro" id="IPR032821">
    <property type="entry name" value="PKS_assoc"/>
</dbReference>
<feature type="domain" description="Ketosynthase family 3 (KS3)" evidence="8">
    <location>
        <begin position="21"/>
        <end position="446"/>
    </location>
</feature>
<dbReference type="SUPFAM" id="SSF52151">
    <property type="entry name" value="FabD/lysophospholipase-like"/>
    <property type="match status" value="1"/>
</dbReference>
<dbReference type="InterPro" id="IPR020841">
    <property type="entry name" value="PKS_Beta-ketoAc_synthase_dom"/>
</dbReference>
<evidence type="ECO:0000256" key="4">
    <source>
        <dbReference type="ARBA" id="ARBA00022679"/>
    </source>
</evidence>
<evidence type="ECO:0000256" key="7">
    <source>
        <dbReference type="PROSITE-ProRule" id="PRU01363"/>
    </source>
</evidence>
<gene>
    <name evidence="10" type="ORF">P2L57_24925</name>
</gene>
<dbReference type="Pfam" id="PF14765">
    <property type="entry name" value="PS-DH"/>
    <property type="match status" value="1"/>
</dbReference>
<evidence type="ECO:0000313" key="10">
    <source>
        <dbReference type="EMBL" id="MDF2258847.1"/>
    </source>
</evidence>
<comment type="pathway">
    <text evidence="1">Antibiotic biosynthesis.</text>
</comment>
<dbReference type="Pfam" id="PF00109">
    <property type="entry name" value="ketoacyl-synt"/>
    <property type="match status" value="1"/>
</dbReference>
<dbReference type="InterPro" id="IPR001227">
    <property type="entry name" value="Ac_transferase_dom_sf"/>
</dbReference>
<dbReference type="Pfam" id="PF21089">
    <property type="entry name" value="PKS_DH_N"/>
    <property type="match status" value="1"/>
</dbReference>
<dbReference type="SUPFAM" id="SSF53474">
    <property type="entry name" value="alpha/beta-Hydrolases"/>
    <property type="match status" value="1"/>
</dbReference>
<dbReference type="Pfam" id="PF00326">
    <property type="entry name" value="Peptidase_S9"/>
    <property type="match status" value="1"/>
</dbReference>
<keyword evidence="5" id="KW-0511">Multifunctional enzyme</keyword>
<dbReference type="SUPFAM" id="SSF50129">
    <property type="entry name" value="GroES-like"/>
    <property type="match status" value="1"/>
</dbReference>
<dbReference type="Pfam" id="PF08240">
    <property type="entry name" value="ADH_N"/>
    <property type="match status" value="1"/>
</dbReference>
<dbReference type="CDD" id="cd05195">
    <property type="entry name" value="enoyl_red"/>
    <property type="match status" value="1"/>
</dbReference>
<dbReference type="InterPro" id="IPR020807">
    <property type="entry name" value="PKS_DH"/>
</dbReference>
<feature type="active site" description="Proton acceptor; for dehydratase activity" evidence="7">
    <location>
        <position position="932"/>
    </location>
</feature>
<organism evidence="10 11">
    <name type="scientific">Streptantibioticus ferralitis</name>
    <dbReference type="NCBI Taxonomy" id="236510"/>
    <lineage>
        <taxon>Bacteria</taxon>
        <taxon>Bacillati</taxon>
        <taxon>Actinomycetota</taxon>
        <taxon>Actinomycetes</taxon>
        <taxon>Kitasatosporales</taxon>
        <taxon>Streptomycetaceae</taxon>
        <taxon>Streptantibioticus</taxon>
    </lineage>
</organism>
<dbReference type="PROSITE" id="PS52004">
    <property type="entry name" value="KS3_2"/>
    <property type="match status" value="1"/>
</dbReference>
<dbReference type="SMART" id="SM00827">
    <property type="entry name" value="PKS_AT"/>
    <property type="match status" value="1"/>
</dbReference>
<keyword evidence="3" id="KW-0597">Phosphoprotein</keyword>
<feature type="region of interest" description="N-terminal hotdog fold" evidence="7">
    <location>
        <begin position="898"/>
        <end position="1019"/>
    </location>
</feature>
<reference evidence="10 11" key="1">
    <citation type="submission" date="2023-03" db="EMBL/GenBank/DDBJ databases">
        <title>Draft genome sequence of type strain Streptomyces ferralitis JCM 14344.</title>
        <authorList>
            <person name="Klaysubun C."/>
            <person name="Duangmal K."/>
        </authorList>
    </citation>
    <scope>NUCLEOTIDE SEQUENCE [LARGE SCALE GENOMIC DNA]</scope>
    <source>
        <strain evidence="10 11">JCM 14344</strain>
    </source>
</reference>
<keyword evidence="6" id="KW-0012">Acyltransferase</keyword>
<dbReference type="Gene3D" id="3.40.50.1820">
    <property type="entry name" value="alpha/beta hydrolase"/>
    <property type="match status" value="1"/>
</dbReference>
<dbReference type="Gene3D" id="3.10.129.110">
    <property type="entry name" value="Polyketide synthase dehydratase"/>
    <property type="match status" value="1"/>
</dbReference>
<dbReference type="Pfam" id="PF02801">
    <property type="entry name" value="Ketoacyl-synt_C"/>
    <property type="match status" value="1"/>
</dbReference>
<dbReference type="InterPro" id="IPR049552">
    <property type="entry name" value="PKS_DH_N"/>
</dbReference>
<dbReference type="Gene3D" id="3.30.70.3290">
    <property type="match status" value="1"/>
</dbReference>
<dbReference type="Pfam" id="PF13602">
    <property type="entry name" value="ADH_zinc_N_2"/>
    <property type="match status" value="1"/>
</dbReference>
<dbReference type="InterPro" id="IPR011032">
    <property type="entry name" value="GroES-like_sf"/>
</dbReference>
<dbReference type="SUPFAM" id="SSF47336">
    <property type="entry name" value="ACP-like"/>
    <property type="match status" value="1"/>
</dbReference>
<evidence type="ECO:0000256" key="1">
    <source>
        <dbReference type="ARBA" id="ARBA00004792"/>
    </source>
</evidence>
<dbReference type="InterPro" id="IPR049900">
    <property type="entry name" value="PKS_mFAS_DH"/>
</dbReference>
<evidence type="ECO:0000256" key="6">
    <source>
        <dbReference type="ARBA" id="ARBA00023315"/>
    </source>
</evidence>
<keyword evidence="4" id="KW-0808">Transferase</keyword>
<keyword evidence="2" id="KW-0596">Phosphopantetheine</keyword>
<dbReference type="InterPro" id="IPR014031">
    <property type="entry name" value="Ketoacyl_synth_C"/>
</dbReference>
<dbReference type="PROSITE" id="PS00606">
    <property type="entry name" value="KS3_1"/>
    <property type="match status" value="1"/>
</dbReference>
<dbReference type="InterPro" id="IPR036736">
    <property type="entry name" value="ACP-like_sf"/>
</dbReference>
<dbReference type="InterPro" id="IPR029058">
    <property type="entry name" value="AB_hydrolase_fold"/>
</dbReference>
<evidence type="ECO:0000256" key="2">
    <source>
        <dbReference type="ARBA" id="ARBA00022450"/>
    </source>
</evidence>
<proteinExistence type="predicted"/>
<dbReference type="PROSITE" id="PS52019">
    <property type="entry name" value="PKS_MFAS_DH"/>
    <property type="match status" value="1"/>
</dbReference>
<dbReference type="SMART" id="SM00825">
    <property type="entry name" value="PKS_KS"/>
    <property type="match status" value="1"/>
</dbReference>
<dbReference type="Gene3D" id="3.40.50.720">
    <property type="entry name" value="NAD(P)-binding Rossmann-like Domain"/>
    <property type="match status" value="3"/>
</dbReference>
<dbReference type="SMART" id="SM00822">
    <property type="entry name" value="PKS_KR"/>
    <property type="match status" value="1"/>
</dbReference>
<dbReference type="SUPFAM" id="SSF51735">
    <property type="entry name" value="NAD(P)-binding Rossmann-fold domains"/>
    <property type="match status" value="3"/>
</dbReference>
<dbReference type="Gene3D" id="3.40.366.10">
    <property type="entry name" value="Malonyl-Coenzyme A Acyl Carrier Protein, domain 2"/>
    <property type="match status" value="1"/>
</dbReference>
<protein>
    <submittedName>
        <fullName evidence="10">SDR family NAD(P)-dependent oxidoreductase</fullName>
    </submittedName>
</protein>
<dbReference type="EMBL" id="JARHTQ010000018">
    <property type="protein sequence ID" value="MDF2258847.1"/>
    <property type="molecule type" value="Genomic_DNA"/>
</dbReference>
<dbReference type="Gene3D" id="3.90.180.10">
    <property type="entry name" value="Medium-chain alcohol dehydrogenases, catalytic domain"/>
    <property type="match status" value="1"/>
</dbReference>
<evidence type="ECO:0000256" key="5">
    <source>
        <dbReference type="ARBA" id="ARBA00023268"/>
    </source>
</evidence>
<dbReference type="InterPro" id="IPR036291">
    <property type="entry name" value="NAD(P)-bd_dom_sf"/>
</dbReference>
<dbReference type="SUPFAM" id="SSF55048">
    <property type="entry name" value="Probable ACP-binding domain of malonyl-CoA ACP transacylase"/>
    <property type="match status" value="1"/>
</dbReference>
<dbReference type="Pfam" id="PF00698">
    <property type="entry name" value="Acyl_transf_1"/>
    <property type="match status" value="1"/>
</dbReference>
<dbReference type="InterPro" id="IPR016036">
    <property type="entry name" value="Malonyl_transacylase_ACP-bd"/>
</dbReference>
<dbReference type="Proteomes" id="UP001220022">
    <property type="component" value="Unassembled WGS sequence"/>
</dbReference>
<feature type="domain" description="PKS/mFAS DH" evidence="9">
    <location>
        <begin position="898"/>
        <end position="1181"/>
    </location>
</feature>
<evidence type="ECO:0000259" key="9">
    <source>
        <dbReference type="PROSITE" id="PS52019"/>
    </source>
</evidence>
<dbReference type="InterPro" id="IPR016035">
    <property type="entry name" value="Acyl_Trfase/lysoPLipase"/>
</dbReference>
<evidence type="ECO:0000259" key="8">
    <source>
        <dbReference type="PROSITE" id="PS52004"/>
    </source>
</evidence>
<dbReference type="InterPro" id="IPR001375">
    <property type="entry name" value="Peptidase_S9_cat"/>
</dbReference>
<sequence>MASSTQPLDTADDRGTNRGWAEPIAIVGIGCRFPGGITDPRSFWELVVSGVDAITDIPADRWNADGFFDADSATPGRMFIRQGGFLRSALEEFDAGFFGMPPREAAALDPQQRLLLEVTWEAFEDAGIPPSSTAATDVGAFVGGFTFDAAGLAMADQNRHLLSVATPTGVSMTMLAARLSYTFDWQGPCFTLDTACSSSLVALHQACSALDRGECELAVAGGVNMMFLPVTTMAMAKGQFLSPDARCKSFDHRANGYVRSEGAGMVVLKPLSAAQRGGDRIHAVVRGTAVNHDGRTPGVPVPSIEAQRALIRRVFRATGVEPGSVGYYEAHGTGTAVGDPIEAAAIGDALDGSDRTHWMGSVKSNFGHTEAAAGVAGVIKASLCLEHGLIPPNVHLEKPNPDIPFDRLPLRVPTESVPFPKYDGPRRAGVNSFGVGGTNAHAILEEAPGVRSVGTGGTGGKDGGEPLLLPLSARSQGALRALADAYATLLEQPEAPALRRVAGAAARRRDHHSLRAFVVAADPEEAAGKLRQLGVAPQRTERRAVAFVYTGMGPQWWGMGRELLLEEPRFAEVVAACDATLERFGVSVREELLRDEAESRLTRTLYAQVANFVVQAGLTALWRDWGIEPAAIVGHSVGEVAAAHAAGVYTLEDALTVSFHRASLQSTLAGRGSMIAVGLPADELSPYLAEGVSVAAINSMTATTLAGGHEAVDAVAERLKAAGAAVTPLRVEVAYHSPQMDEIREALPAALAGIRPGRAQVPLYSTVTGDRVDGSELDGEYWWGNVRQPVRFADAFRRLLGQGPGAVLEVGPHPVLAAAVDEALTDRGTDAVRLASLRRDRPQRQQLLETLGSLYTAGATPNWERVHPGPPDHIDLPLYPWQRDRHWSESPASRQARLNLGGLSLGGRTVASATPIQNVELGTAEFPYLEDHRIGDDVIFPGAGYVEAALAMFPDDEPCFLEDIVFHRPLVLSPSSVTTLRVGYDPTRRQVSLHSRAQADDPDWALHTELRRSYLAGPALPPPRTDTLAEHTCSLPMLDHDEVYARLAAGDLNYGPAFRAVDRLWLREQTGEVFAEIDLDTVDPAGHRLHPVFLDAGLQAVFAGALVLGGPAAAGTYVPARIAELRYYRAPGQRLWVHGRDRHSTVPGRFECDLTLVTDHGEVVAEVVGLRAQRLADDGAVTTAPGQRLYYEHAWRPEPLDRTGDAEGTWILVGSSATAAGLERRLTASGGTVMRTDPAEEDWPERVKGCRGVVYVADHRTADAPVCAPVAEPLRLVQAMPVAEVPLFIVTAGTQSVSPEDQTTDPFAAALWGFGRVVNAERPELRCRLIDIDAGAEDALLDELLHDGLDEVALRGDTRHIRRLEPAGDLSPLHQVNTRTDITPVRLGVLRTTADNLRFAASLRREPGPTEVEIEVAYVGVNFKDVLKVTGLLAPQAMEGSHSRETLGLECSGTVVRVGEDVTDLVPGDEVFAHSRALFASHVTLDAVRVVRKPARLSPAQAASLLPVVTAYLSLIRMARVRAGDRVLVHSAAGGVGLAAVRIAARLGAEVFATAGSRTRREFLRDQGLAHVADSRSTAFADDVLRWTGGEGVDVIVNSLPGEMIHHNLRVLRTFGHFVELGKPGTDTGPAQRAMTHHSFDYDQMMALRPEDVRTSMREVAALFEKGVIAPLPVTELPADQVDKAMLAMGGPDHLGKIVVRLSGEPVTVPASSLTGSPVRPDATYVLIGGLGGLGRTVARWLAERGAGHLVLVGRSGVATAEAERALAELTGQGVEVRVEKADVADRNQVAALLARIRTTMPPIRGIVHAAADFDDAVLSDTDAARLVAATRPKADGAWNLHLETRPDTLDFFLLFSSVGAQLGSVALGAYATANEFLNALARYRSARGLPATSIGWGMIDDVGVAVSGNGEVGSFLRRNGHVGLSPARFVTELETVLRTRPVEASVADIDWPHWARANPQLASLPRVRSVVPAGAAGSGDGSGAPRLGSLSPQERATLLPSLLAPILQQTTGLTDHQLGNDQPVDIDSLTAVGLRVLLHKQLGVSVPAVKLQRNLTMAGLARLLADELDRAPADTFQDLAVHEFESADGLTVYGHLSLPPGPGPHPAVVVCTAGPGGALNADGDPVQVSEHPPLRAAGFAVFTVDHRGAPGHGPDFDARAEMGGRDIDDVLAAADYLAGLPEIDVARVSLLGTSRGGYTALAALGRAPDRWHRAVLLMGLYDSALLVAAERAQPGSLVPSRLSLGPDQLASYFAAPERRPLASLGDVTSPMLIVHGEADRLIPVEHARDLAVEAERLGRSARLVTVPGLAHDSRHDGKEWDALWPRIADFLAED</sequence>
<keyword evidence="11" id="KW-1185">Reference proteome</keyword>
<accession>A0ABT5Z4U4</accession>
<dbReference type="InterPro" id="IPR013968">
    <property type="entry name" value="PKS_KR"/>
</dbReference>
<dbReference type="PANTHER" id="PTHR43775">
    <property type="entry name" value="FATTY ACID SYNTHASE"/>
    <property type="match status" value="1"/>
</dbReference>
<dbReference type="InterPro" id="IPR014030">
    <property type="entry name" value="Ketoacyl_synth_N"/>
</dbReference>
<feature type="active site" description="Proton donor; for dehydratase activity" evidence="7">
    <location>
        <position position="1095"/>
    </location>
</feature>
<dbReference type="CDD" id="cd00833">
    <property type="entry name" value="PKS"/>
    <property type="match status" value="1"/>
</dbReference>
<comment type="caution">
    <text evidence="10">The sequence shown here is derived from an EMBL/GenBank/DDBJ whole genome shotgun (WGS) entry which is preliminary data.</text>
</comment>
<dbReference type="Pfam" id="PF16197">
    <property type="entry name" value="KAsynt_C_assoc"/>
    <property type="match status" value="1"/>
</dbReference>
<dbReference type="InterPro" id="IPR050091">
    <property type="entry name" value="PKS_NRPS_Biosynth_Enz"/>
</dbReference>
<dbReference type="InterPro" id="IPR057326">
    <property type="entry name" value="KR_dom"/>
</dbReference>
<dbReference type="InterPro" id="IPR014043">
    <property type="entry name" value="Acyl_transferase_dom"/>
</dbReference>
<dbReference type="InterPro" id="IPR042104">
    <property type="entry name" value="PKS_dehydratase_sf"/>
</dbReference>
<feature type="region of interest" description="C-terminal hotdog fold" evidence="7">
    <location>
        <begin position="1034"/>
        <end position="1181"/>
    </location>
</feature>
<dbReference type="Pfam" id="PF08659">
    <property type="entry name" value="KR"/>
    <property type="match status" value="1"/>
</dbReference>
<dbReference type="InterPro" id="IPR020843">
    <property type="entry name" value="ER"/>
</dbReference>
<evidence type="ECO:0000313" key="11">
    <source>
        <dbReference type="Proteomes" id="UP001220022"/>
    </source>
</evidence>
<dbReference type="CDD" id="cd08955">
    <property type="entry name" value="KR_2_FAS_SDR_x"/>
    <property type="match status" value="1"/>
</dbReference>
<dbReference type="RefSeq" id="WP_275818261.1">
    <property type="nucleotide sequence ID" value="NZ_BAAANM010000014.1"/>
</dbReference>
<dbReference type="SMART" id="SM00826">
    <property type="entry name" value="PKS_DH"/>
    <property type="match status" value="1"/>
</dbReference>
<dbReference type="InterPro" id="IPR016039">
    <property type="entry name" value="Thiolase-like"/>
</dbReference>
<dbReference type="InterPro" id="IPR049551">
    <property type="entry name" value="PKS_DH_C"/>
</dbReference>
<name>A0ABT5Z4U4_9ACTN</name>
<dbReference type="SUPFAM" id="SSF53901">
    <property type="entry name" value="Thiolase-like"/>
    <property type="match status" value="1"/>
</dbReference>
<evidence type="ECO:0000256" key="3">
    <source>
        <dbReference type="ARBA" id="ARBA00022553"/>
    </source>
</evidence>